<comment type="function">
    <text evidence="9 10">This protein specifically catalyzes the removal of signal peptides from prolipoproteins.</text>
</comment>
<dbReference type="InterPro" id="IPR001872">
    <property type="entry name" value="Peptidase_A8"/>
</dbReference>
<evidence type="ECO:0000313" key="12">
    <source>
        <dbReference type="EMBL" id="RUS66773.1"/>
    </source>
</evidence>
<dbReference type="PANTHER" id="PTHR33695">
    <property type="entry name" value="LIPOPROTEIN SIGNAL PEPTIDASE"/>
    <property type="match status" value="1"/>
</dbReference>
<reference evidence="12 13" key="1">
    <citation type="submission" date="2018-01" db="EMBL/GenBank/DDBJ databases">
        <title>Saezia sanguinis gen. nov., sp. nov., in the order Burkholderiales isolated from human blood.</title>
        <authorList>
            <person name="Medina-Pascual M.J."/>
            <person name="Valdezate S."/>
            <person name="Monzon S."/>
            <person name="Cuesta I."/>
            <person name="Carrasco G."/>
            <person name="Villalon P."/>
            <person name="Saez-Nieto J.A."/>
        </authorList>
    </citation>
    <scope>NUCLEOTIDE SEQUENCE [LARGE SCALE GENOMIC DNA]</scope>
    <source>
        <strain evidence="12 13">CNM695-12</strain>
    </source>
</reference>
<evidence type="ECO:0000256" key="10">
    <source>
        <dbReference type="RuleBase" id="RU000594"/>
    </source>
</evidence>
<evidence type="ECO:0000313" key="13">
    <source>
        <dbReference type="Proteomes" id="UP000286947"/>
    </source>
</evidence>
<organism evidence="12 13">
    <name type="scientific">Saezia sanguinis</name>
    <dbReference type="NCBI Taxonomy" id="1965230"/>
    <lineage>
        <taxon>Bacteria</taxon>
        <taxon>Pseudomonadati</taxon>
        <taxon>Pseudomonadota</taxon>
        <taxon>Betaproteobacteria</taxon>
        <taxon>Burkholderiales</taxon>
        <taxon>Saeziaceae</taxon>
        <taxon>Saezia</taxon>
    </lineage>
</organism>
<dbReference type="EC" id="3.4.23.36" evidence="9"/>
<dbReference type="GO" id="GO:0006508">
    <property type="term" value="P:proteolysis"/>
    <property type="evidence" value="ECO:0007669"/>
    <property type="project" value="UniProtKB-KW"/>
</dbReference>
<dbReference type="Pfam" id="PF01252">
    <property type="entry name" value="Peptidase_A8"/>
    <property type="match status" value="1"/>
</dbReference>
<dbReference type="NCBIfam" id="TIGR00077">
    <property type="entry name" value="lspA"/>
    <property type="match status" value="1"/>
</dbReference>
<keyword evidence="12" id="KW-0449">Lipoprotein</keyword>
<gene>
    <name evidence="9 12" type="primary">lspA</name>
    <name evidence="12" type="ORF">CUZ56_01564</name>
</gene>
<dbReference type="UniPathway" id="UPA00665"/>
<keyword evidence="8 9" id="KW-0472">Membrane</keyword>
<evidence type="ECO:0000256" key="5">
    <source>
        <dbReference type="ARBA" id="ARBA00022750"/>
    </source>
</evidence>
<dbReference type="PANTHER" id="PTHR33695:SF1">
    <property type="entry name" value="LIPOPROTEIN SIGNAL PEPTIDASE"/>
    <property type="match status" value="1"/>
</dbReference>
<dbReference type="GO" id="GO:0004190">
    <property type="term" value="F:aspartic-type endopeptidase activity"/>
    <property type="evidence" value="ECO:0007669"/>
    <property type="project" value="UniProtKB-UniRule"/>
</dbReference>
<accession>A0A433SDF3</accession>
<dbReference type="PRINTS" id="PR00781">
    <property type="entry name" value="LIPOSIGPTASE"/>
</dbReference>
<comment type="caution">
    <text evidence="9">Lacks conserved residue(s) required for the propagation of feature annotation.</text>
</comment>
<feature type="transmembrane region" description="Helical" evidence="9">
    <location>
        <begin position="103"/>
        <end position="120"/>
    </location>
</feature>
<dbReference type="PROSITE" id="PS00855">
    <property type="entry name" value="SPASE_II"/>
    <property type="match status" value="1"/>
</dbReference>
<name>A0A433SDF3_9BURK</name>
<keyword evidence="3 9" id="KW-0645">Protease</keyword>
<evidence type="ECO:0000256" key="11">
    <source>
        <dbReference type="RuleBase" id="RU004181"/>
    </source>
</evidence>
<evidence type="ECO:0000256" key="7">
    <source>
        <dbReference type="ARBA" id="ARBA00022989"/>
    </source>
</evidence>
<comment type="catalytic activity">
    <reaction evidence="9 10">
        <text>Release of signal peptides from bacterial membrane prolipoproteins. Hydrolyzes -Xaa-Yaa-Zaa-|-(S,diacylglyceryl)Cys-, in which Xaa is hydrophobic (preferably Leu), and Yaa (Ala or Ser) and Zaa (Gly or Ala) have small, neutral side chains.</text>
        <dbReference type="EC" id="3.4.23.36"/>
    </reaction>
</comment>
<comment type="pathway">
    <text evidence="9">Protein modification; lipoprotein biosynthesis (signal peptide cleavage).</text>
</comment>
<protein>
    <recommendedName>
        <fullName evidence="9">Lipoprotein signal peptidase</fullName>
        <ecNumber evidence="9">3.4.23.36</ecNumber>
    </recommendedName>
    <alternativeName>
        <fullName evidence="9">Prolipoprotein signal peptidase</fullName>
    </alternativeName>
    <alternativeName>
        <fullName evidence="9">Signal peptidase II</fullName>
        <shortName evidence="9">SPase II</shortName>
    </alternativeName>
</protein>
<dbReference type="GO" id="GO:0005886">
    <property type="term" value="C:plasma membrane"/>
    <property type="evidence" value="ECO:0007669"/>
    <property type="project" value="UniProtKB-SubCell"/>
</dbReference>
<dbReference type="RefSeq" id="WP_126979781.1">
    <property type="nucleotide sequence ID" value="NZ_PQSP01000003.1"/>
</dbReference>
<proteinExistence type="inferred from homology"/>
<evidence type="ECO:0000256" key="6">
    <source>
        <dbReference type="ARBA" id="ARBA00022801"/>
    </source>
</evidence>
<evidence type="ECO:0000256" key="8">
    <source>
        <dbReference type="ARBA" id="ARBA00023136"/>
    </source>
</evidence>
<feature type="active site" evidence="9">
    <location>
        <position position="130"/>
    </location>
</feature>
<keyword evidence="6 9" id="KW-0378">Hydrolase</keyword>
<feature type="active site" evidence="9">
    <location>
        <position position="148"/>
    </location>
</feature>
<sequence>MEKQPSEKKPLSRQRLFYLWCALAAALVAADQWIKLLIVEHFRYGEGIPITSFFNLVRVHNTGAAFSMLADAGGWQHWLFASIAIVVAVIILFMLHKHSQERIFSLALSCILGGAIGNLIDRLMHGYVVDYLDFYWKMYHFPAFNLADTAITVGVGLIILNELLNIGKKKKANASH</sequence>
<dbReference type="AlphaFoldDB" id="A0A433SDF3"/>
<dbReference type="HAMAP" id="MF_00161">
    <property type="entry name" value="LspA"/>
    <property type="match status" value="1"/>
</dbReference>
<evidence type="ECO:0000256" key="3">
    <source>
        <dbReference type="ARBA" id="ARBA00022670"/>
    </source>
</evidence>
<dbReference type="Proteomes" id="UP000286947">
    <property type="component" value="Unassembled WGS sequence"/>
</dbReference>
<keyword evidence="5 9" id="KW-0064">Aspartyl protease</keyword>
<evidence type="ECO:0000256" key="2">
    <source>
        <dbReference type="ARBA" id="ARBA00022475"/>
    </source>
</evidence>
<keyword evidence="4 9" id="KW-0812">Transmembrane</keyword>
<keyword evidence="13" id="KW-1185">Reference proteome</keyword>
<comment type="subcellular location">
    <subcellularLocation>
        <location evidence="9">Cell membrane</location>
        <topology evidence="9">Multi-pass membrane protein</topology>
    </subcellularLocation>
</comment>
<evidence type="ECO:0000256" key="4">
    <source>
        <dbReference type="ARBA" id="ARBA00022692"/>
    </source>
</evidence>
<evidence type="ECO:0000256" key="9">
    <source>
        <dbReference type="HAMAP-Rule" id="MF_00161"/>
    </source>
</evidence>
<feature type="transmembrane region" description="Helical" evidence="9">
    <location>
        <begin position="75"/>
        <end position="96"/>
    </location>
</feature>
<dbReference type="OrthoDB" id="9810259at2"/>
<keyword evidence="7 9" id="KW-1133">Transmembrane helix</keyword>
<comment type="similarity">
    <text evidence="1 9 11">Belongs to the peptidase A8 family.</text>
</comment>
<feature type="transmembrane region" description="Helical" evidence="9">
    <location>
        <begin position="140"/>
        <end position="160"/>
    </location>
</feature>
<keyword evidence="2 9" id="KW-1003">Cell membrane</keyword>
<evidence type="ECO:0000256" key="1">
    <source>
        <dbReference type="ARBA" id="ARBA00006139"/>
    </source>
</evidence>
<dbReference type="EMBL" id="PQSP01000003">
    <property type="protein sequence ID" value="RUS66773.1"/>
    <property type="molecule type" value="Genomic_DNA"/>
</dbReference>
<comment type="caution">
    <text evidence="12">The sequence shown here is derived from an EMBL/GenBank/DDBJ whole genome shotgun (WGS) entry which is preliminary data.</text>
</comment>